<evidence type="ECO:0000256" key="1">
    <source>
        <dbReference type="SAM" id="MobiDB-lite"/>
    </source>
</evidence>
<feature type="domain" description="CCHC-type" evidence="3">
    <location>
        <begin position="385"/>
        <end position="401"/>
    </location>
</feature>
<feature type="compositionally biased region" description="Polar residues" evidence="1">
    <location>
        <begin position="394"/>
        <end position="414"/>
    </location>
</feature>
<dbReference type="InterPro" id="IPR036875">
    <property type="entry name" value="Znf_CCHC_sf"/>
</dbReference>
<feature type="transmembrane region" description="Helical" evidence="2">
    <location>
        <begin position="6"/>
        <end position="30"/>
    </location>
</feature>
<feature type="compositionally biased region" description="Basic residues" evidence="1">
    <location>
        <begin position="49"/>
        <end position="59"/>
    </location>
</feature>
<dbReference type="Proteomes" id="UP001652660">
    <property type="component" value="Chromosome 11e"/>
</dbReference>
<keyword evidence="2" id="KW-0472">Membrane</keyword>
<feature type="region of interest" description="Disordered" evidence="1">
    <location>
        <begin position="289"/>
        <end position="348"/>
    </location>
</feature>
<feature type="region of interest" description="Disordered" evidence="1">
    <location>
        <begin position="41"/>
        <end position="83"/>
    </location>
</feature>
<dbReference type="RefSeq" id="XP_071929077.1">
    <property type="nucleotide sequence ID" value="XM_072072976.1"/>
</dbReference>
<keyword evidence="2" id="KW-1133">Transmembrane helix</keyword>
<accession>A0ABM4WBB1</accession>
<gene>
    <name evidence="5" type="primary">LOC140021684</name>
</gene>
<evidence type="ECO:0000256" key="2">
    <source>
        <dbReference type="SAM" id="Phobius"/>
    </source>
</evidence>
<dbReference type="PANTHER" id="PTHR34482:SF49">
    <property type="entry name" value="RETROTRANSPOSON GAG DOMAIN-CONTAINING PROTEIN"/>
    <property type="match status" value="1"/>
</dbReference>
<feature type="compositionally biased region" description="Basic and acidic residues" evidence="1">
    <location>
        <begin position="60"/>
        <end position="70"/>
    </location>
</feature>
<evidence type="ECO:0000259" key="3">
    <source>
        <dbReference type="SMART" id="SM00343"/>
    </source>
</evidence>
<dbReference type="GeneID" id="140021684"/>
<reference evidence="5" key="1">
    <citation type="submission" date="2025-08" db="UniProtKB">
        <authorList>
            <consortium name="RefSeq"/>
        </authorList>
    </citation>
    <scope>IDENTIFICATION</scope>
    <source>
        <tissue evidence="5">Leaves</tissue>
    </source>
</reference>
<feature type="compositionally biased region" description="Basic and acidic residues" evidence="1">
    <location>
        <begin position="443"/>
        <end position="455"/>
    </location>
</feature>
<keyword evidence="4" id="KW-1185">Reference proteome</keyword>
<dbReference type="Gene3D" id="4.10.60.10">
    <property type="entry name" value="Zinc finger, CCHC-type"/>
    <property type="match status" value="1"/>
</dbReference>
<feature type="region of interest" description="Disordered" evidence="1">
    <location>
        <begin position="394"/>
        <end position="455"/>
    </location>
</feature>
<dbReference type="SUPFAM" id="SSF57756">
    <property type="entry name" value="Retrovirus zinc finger-like domains"/>
    <property type="match status" value="1"/>
</dbReference>
<organism evidence="4 5">
    <name type="scientific">Coffea arabica</name>
    <name type="common">Arabian coffee</name>
    <dbReference type="NCBI Taxonomy" id="13443"/>
    <lineage>
        <taxon>Eukaryota</taxon>
        <taxon>Viridiplantae</taxon>
        <taxon>Streptophyta</taxon>
        <taxon>Embryophyta</taxon>
        <taxon>Tracheophyta</taxon>
        <taxon>Spermatophyta</taxon>
        <taxon>Magnoliopsida</taxon>
        <taxon>eudicotyledons</taxon>
        <taxon>Gunneridae</taxon>
        <taxon>Pentapetalae</taxon>
        <taxon>asterids</taxon>
        <taxon>lamiids</taxon>
        <taxon>Gentianales</taxon>
        <taxon>Rubiaceae</taxon>
        <taxon>Ixoroideae</taxon>
        <taxon>Gardenieae complex</taxon>
        <taxon>Bertiereae - Coffeeae clade</taxon>
        <taxon>Coffeeae</taxon>
        <taxon>Coffea</taxon>
    </lineage>
</organism>
<keyword evidence="2" id="KW-0812">Transmembrane</keyword>
<dbReference type="InterPro" id="IPR005162">
    <property type="entry name" value="Retrotrans_gag_dom"/>
</dbReference>
<dbReference type="Pfam" id="PF03732">
    <property type="entry name" value="Retrotrans_gag"/>
    <property type="match status" value="1"/>
</dbReference>
<feature type="compositionally biased region" description="Basic and acidic residues" evidence="1">
    <location>
        <begin position="415"/>
        <end position="425"/>
    </location>
</feature>
<evidence type="ECO:0000313" key="5">
    <source>
        <dbReference type="RefSeq" id="XP_071929077.1"/>
    </source>
</evidence>
<dbReference type="InterPro" id="IPR001878">
    <property type="entry name" value="Znf_CCHC"/>
</dbReference>
<dbReference type="PANTHER" id="PTHR34482">
    <property type="entry name" value="DNA DAMAGE-INDUCIBLE PROTEIN 1-LIKE"/>
    <property type="match status" value="1"/>
</dbReference>
<dbReference type="SMART" id="SM00343">
    <property type="entry name" value="ZnF_C2HC"/>
    <property type="match status" value="2"/>
</dbReference>
<sequence>MCVYGYLCIWYAGTCYFSQFTLIIYLITFLGGKEKEKERENIYMDGRRSRGRGRGRGNKRAQEPREERETTAAQEQGPRVEPGDQMATAIQQMTNILTRLVDQQGQILVNQPPNPEIGEDRALERFQKFAPPKFLGGSDPDVVEQWLEAMINIFAALNYTEQRQVNFAVFQFEGPARAWWNVIRAKWEREQTVWTWANFIREFNEKYRPPLVQERREDEFIGLRQGTLSVAEYETKFTKLSKFASELVATEPRRVRRFIQGLNLDIQEVLAAAQVNTFTEALGKAQRIENAKAQVKASQTRKRGAAGSMSEEPSESITPSKVQKVNFLSHPPWTRGPSDERSTKGSQVGHGEIFQKSQQVASSLTCGYCGKANHIESDCWRRGRKCLICGSGDHQVSNCPRKQSRENSTQQLEGTKSKQANERGNRTKVPARVYALDNQQTHEPSEGKNFEDEIS</sequence>
<protein>
    <recommendedName>
        <fullName evidence="3">CCHC-type domain-containing protein</fullName>
    </recommendedName>
</protein>
<evidence type="ECO:0000313" key="4">
    <source>
        <dbReference type="Proteomes" id="UP001652660"/>
    </source>
</evidence>
<name>A0ABM4WBB1_COFAR</name>
<proteinExistence type="predicted"/>
<feature type="domain" description="CCHC-type" evidence="3">
    <location>
        <begin position="365"/>
        <end position="381"/>
    </location>
</feature>